<keyword evidence="7" id="KW-0472">Membrane</keyword>
<dbReference type="GO" id="GO:0005886">
    <property type="term" value="C:plasma membrane"/>
    <property type="evidence" value="ECO:0007669"/>
    <property type="project" value="UniProtKB-SubCell"/>
</dbReference>
<protein>
    <submittedName>
        <fullName evidence="10">Vitamin B12 import ATP-binding protein BtuD</fullName>
    </submittedName>
</protein>
<evidence type="ECO:0000256" key="4">
    <source>
        <dbReference type="ARBA" id="ARBA00022741"/>
    </source>
</evidence>
<comment type="subcellular location">
    <subcellularLocation>
        <location evidence="1">Cell membrane</location>
        <topology evidence="1">Peripheral membrane protein</topology>
        <orientation evidence="1">Cytoplasmic side</orientation>
    </subcellularLocation>
</comment>
<evidence type="ECO:0000256" key="2">
    <source>
        <dbReference type="ARBA" id="ARBA00022448"/>
    </source>
</evidence>
<feature type="domain" description="ABC transporter" evidence="9">
    <location>
        <begin position="5"/>
        <end position="235"/>
    </location>
</feature>
<dbReference type="Gene3D" id="3.40.50.300">
    <property type="entry name" value="P-loop containing nucleotide triphosphate hydrolases"/>
    <property type="match status" value="1"/>
</dbReference>
<dbReference type="FunFam" id="3.40.50.300:FF:000589">
    <property type="entry name" value="ABC transporter, ATP-binding subunit"/>
    <property type="match status" value="1"/>
</dbReference>
<dbReference type="InterPro" id="IPR050763">
    <property type="entry name" value="ABC_transporter_ATP-binding"/>
</dbReference>
<proteinExistence type="inferred from homology"/>
<evidence type="ECO:0000256" key="1">
    <source>
        <dbReference type="ARBA" id="ARBA00004413"/>
    </source>
</evidence>
<accession>A0A7G9Y704</accession>
<evidence type="ECO:0000259" key="9">
    <source>
        <dbReference type="PROSITE" id="PS50893"/>
    </source>
</evidence>
<name>A0A7G9Y704_9EURY</name>
<evidence type="ECO:0000256" key="7">
    <source>
        <dbReference type="ARBA" id="ARBA00023136"/>
    </source>
</evidence>
<evidence type="ECO:0000256" key="5">
    <source>
        <dbReference type="ARBA" id="ARBA00022840"/>
    </source>
</evidence>
<dbReference type="SMART" id="SM00382">
    <property type="entry name" value="AAA"/>
    <property type="match status" value="1"/>
</dbReference>
<dbReference type="GO" id="GO:0043215">
    <property type="term" value="P:daunorubicin transport"/>
    <property type="evidence" value="ECO:0007669"/>
    <property type="project" value="InterPro"/>
</dbReference>
<dbReference type="PANTHER" id="PTHR42711">
    <property type="entry name" value="ABC TRANSPORTER ATP-BINDING PROTEIN"/>
    <property type="match status" value="1"/>
</dbReference>
<dbReference type="GO" id="GO:1900753">
    <property type="term" value="P:doxorubicin transport"/>
    <property type="evidence" value="ECO:0007669"/>
    <property type="project" value="InterPro"/>
</dbReference>
<evidence type="ECO:0000256" key="6">
    <source>
        <dbReference type="ARBA" id="ARBA00022967"/>
    </source>
</evidence>
<dbReference type="InterPro" id="IPR027417">
    <property type="entry name" value="P-loop_NTPase"/>
</dbReference>
<comment type="similarity">
    <text evidence="8">Belongs to the ABC transporter superfamily. Drug exporter-1 (DrugE1) (TC 3.A.1.105) family.</text>
</comment>
<dbReference type="InterPro" id="IPR025302">
    <property type="entry name" value="DrrA1/2-like_C"/>
</dbReference>
<organism evidence="10">
    <name type="scientific">Candidatus Methanogaster sp. ANME-2c ERB4</name>
    <dbReference type="NCBI Taxonomy" id="2759911"/>
    <lineage>
        <taxon>Archaea</taxon>
        <taxon>Methanobacteriati</taxon>
        <taxon>Methanobacteriota</taxon>
        <taxon>Stenosarchaea group</taxon>
        <taxon>Methanomicrobia</taxon>
        <taxon>Methanosarcinales</taxon>
        <taxon>ANME-2 cluster</taxon>
        <taxon>Candidatus Methanogasteraceae</taxon>
        <taxon>Candidatus Methanogaster</taxon>
    </lineage>
</organism>
<dbReference type="SUPFAM" id="SSF52540">
    <property type="entry name" value="P-loop containing nucleoside triphosphate hydrolases"/>
    <property type="match status" value="1"/>
</dbReference>
<evidence type="ECO:0000313" key="11">
    <source>
        <dbReference type="EMBL" id="QNO50596.1"/>
    </source>
</evidence>
<dbReference type="InterPro" id="IPR003593">
    <property type="entry name" value="AAA+_ATPase"/>
</dbReference>
<dbReference type="GO" id="GO:0016887">
    <property type="term" value="F:ATP hydrolysis activity"/>
    <property type="evidence" value="ECO:0007669"/>
    <property type="project" value="InterPro"/>
</dbReference>
<keyword evidence="2" id="KW-0813">Transport</keyword>
<evidence type="ECO:0000313" key="10">
    <source>
        <dbReference type="EMBL" id="QNO43788.1"/>
    </source>
</evidence>
<gene>
    <name evidence="10" type="primary">btuD_1</name>
    <name evidence="10" type="ORF">BPLLOOKG_00014</name>
    <name evidence="11" type="ORF">EGELPFMD_00016</name>
</gene>
<reference evidence="10" key="1">
    <citation type="submission" date="2020-06" db="EMBL/GenBank/DDBJ databases">
        <title>Unique genomic features of the anaerobic methanotrophic archaea.</title>
        <authorList>
            <person name="Chadwick G.L."/>
            <person name="Skennerton C.T."/>
            <person name="Laso-Perez R."/>
            <person name="Leu A.O."/>
            <person name="Speth D.R."/>
            <person name="Yu H."/>
            <person name="Morgan-Lang C."/>
            <person name="Hatzenpichler R."/>
            <person name="Goudeau D."/>
            <person name="Malmstrom R."/>
            <person name="Brazelton W.J."/>
            <person name="Woyke T."/>
            <person name="Hallam S.J."/>
            <person name="Tyson G.W."/>
            <person name="Wegener G."/>
            <person name="Boetius A."/>
            <person name="Orphan V."/>
        </authorList>
    </citation>
    <scope>NUCLEOTIDE SEQUENCE</scope>
</reference>
<dbReference type="PANTHER" id="PTHR42711:SF5">
    <property type="entry name" value="ABC TRANSPORTER ATP-BINDING PROTEIN NATA"/>
    <property type="match status" value="1"/>
</dbReference>
<evidence type="ECO:0000256" key="8">
    <source>
        <dbReference type="ARBA" id="ARBA00049985"/>
    </source>
</evidence>
<keyword evidence="6" id="KW-1278">Translocase</keyword>
<evidence type="ECO:0000256" key="3">
    <source>
        <dbReference type="ARBA" id="ARBA00022475"/>
    </source>
</evidence>
<keyword evidence="3" id="KW-1003">Cell membrane</keyword>
<dbReference type="PROSITE" id="PS00211">
    <property type="entry name" value="ABC_TRANSPORTER_1"/>
    <property type="match status" value="1"/>
</dbReference>
<dbReference type="PROSITE" id="PS50893">
    <property type="entry name" value="ABC_TRANSPORTER_2"/>
    <property type="match status" value="1"/>
</dbReference>
<keyword evidence="5 10" id="KW-0067">ATP-binding</keyword>
<dbReference type="AlphaFoldDB" id="A0A7G9Y704"/>
<dbReference type="InterPro" id="IPR017871">
    <property type="entry name" value="ABC_transporter-like_CS"/>
</dbReference>
<dbReference type="InterPro" id="IPR005894">
    <property type="entry name" value="DrrA"/>
</dbReference>
<dbReference type="GO" id="GO:0005524">
    <property type="term" value="F:ATP binding"/>
    <property type="evidence" value="ECO:0007669"/>
    <property type="project" value="UniProtKB-KW"/>
</dbReference>
<dbReference type="InterPro" id="IPR003439">
    <property type="entry name" value="ABC_transporter-like_ATP-bd"/>
</dbReference>
<keyword evidence="4" id="KW-0547">Nucleotide-binding</keyword>
<dbReference type="EMBL" id="MT630864">
    <property type="protein sequence ID" value="QNO43788.1"/>
    <property type="molecule type" value="Genomic_DNA"/>
</dbReference>
<sequence length="321" mass="35383">MKNMIEAEGLTKNYGELVAVDHIDLNVVCGEIFGFLGPNGAGKTTTVRMLTGIIKPTKGRVHIAGFDLLRDPIKAKEVMGVVPELSNAYTELTAWKNLQLMAELYGVPAKDAKARAEELLVRFGLHDRKDHKTKTFSKGMKQRLVIAMSLMSDPEILFLDEPTSGLDVMSARMIKDVLQELNNRGKTIFLTTHYMEEANQLCNRVAIINHGRIAAIAPPEELKARIGGLGRLEVSFRAHVDSSDLRRISGVTDVRESGDKTYLYTDEPGMTIQHLVDYCQSGGIEIVTLHTLTPTLEDVFIKLTGDEGGVEEMVEVDADGS</sequence>
<dbReference type="Pfam" id="PF00005">
    <property type="entry name" value="ABC_tran"/>
    <property type="match status" value="1"/>
</dbReference>
<dbReference type="NCBIfam" id="TIGR01188">
    <property type="entry name" value="drrA"/>
    <property type="match status" value="1"/>
</dbReference>
<dbReference type="EMBL" id="MT631442">
    <property type="protein sequence ID" value="QNO50596.1"/>
    <property type="molecule type" value="Genomic_DNA"/>
</dbReference>
<dbReference type="Pfam" id="PF13732">
    <property type="entry name" value="DrrA1-3_C"/>
    <property type="match status" value="1"/>
</dbReference>